<evidence type="ECO:0000259" key="1">
    <source>
        <dbReference type="Pfam" id="PF13004"/>
    </source>
</evidence>
<dbReference type="Proteomes" id="UP000030889">
    <property type="component" value="Unassembled WGS sequence"/>
</dbReference>
<evidence type="ECO:0000313" key="3">
    <source>
        <dbReference type="Proteomes" id="UP000030889"/>
    </source>
</evidence>
<dbReference type="InterPro" id="IPR013783">
    <property type="entry name" value="Ig-like_fold"/>
</dbReference>
<dbReference type="CDD" id="cd14948">
    <property type="entry name" value="BACON"/>
    <property type="match status" value="2"/>
</dbReference>
<name>A0ABR4YLS5_9BACT</name>
<accession>A0ABR4YLS5</accession>
<dbReference type="Pfam" id="PF13004">
    <property type="entry name" value="BACON"/>
    <property type="match status" value="2"/>
</dbReference>
<feature type="domain" description="BACON" evidence="1">
    <location>
        <begin position="50"/>
        <end position="104"/>
    </location>
</feature>
<dbReference type="InterPro" id="IPR024361">
    <property type="entry name" value="BACON"/>
</dbReference>
<keyword evidence="3" id="KW-1185">Reference proteome</keyword>
<protein>
    <recommendedName>
        <fullName evidence="1">BACON domain-containing protein</fullName>
    </recommendedName>
</protein>
<gene>
    <name evidence="2" type="ORF">LG35_03585</name>
</gene>
<evidence type="ECO:0000313" key="2">
    <source>
        <dbReference type="EMBL" id="KHE42678.1"/>
    </source>
</evidence>
<proteinExistence type="predicted"/>
<feature type="domain" description="BACON" evidence="1">
    <location>
        <begin position="150"/>
        <end position="188"/>
    </location>
</feature>
<sequence length="477" mass="50725">MAAFLMVSCEGKSGTEQPSLEVSPEAMTFEAGSGTQQAAVTAQGVEWTHEVAAEAAEWLSAERSDDKTLTVTVAENPAPEQRSGRITVSAEGSGVAPCVITVTQQAADVAYGLTLEPAILEFAGEGAPAQTVTVVTQGGLTWTAEPEEAIAGWVTLAVEGDKITVTAADNPETAPRSGNIVVTPSVESVGQKAIRVVQTGKEVIPELSATPTELTFPCGDVTSEYTEPQTIQVTAVGTTWHLMWSIDNAGEWTDVMPNDTRDEIMLRLKRNGTAEPRTASLFIVPDNDELGLQTVEVKVTQEAAPEYRSNLTENVELKVTQLVSLIRPGQGSGIEGEGSYWTLTILGPDAEYNGGMGGGTGDRLYIHMASTLIEPNDDGVYELPEGTYTVATAEKEDKVAPGELIYPFNLNASAMFPTGTTYTRLENGTYTVNAPLVSGTMTVSRSGDTYTLQFDFKDDQGYTVTGTYEGPLNAQRA</sequence>
<dbReference type="Gene3D" id="2.60.40.10">
    <property type="entry name" value="Immunoglobulins"/>
    <property type="match status" value="2"/>
</dbReference>
<reference evidence="2 3" key="1">
    <citation type="submission" date="2014-09" db="EMBL/GenBank/DDBJ databases">
        <title>Alistipes sp. 627, sp. nov., a novel member of the family Rikenellaceae isolated from human faeces.</title>
        <authorList>
            <person name="Shkoporov A.N."/>
            <person name="Chaplin A.V."/>
            <person name="Motuzova O.V."/>
            <person name="Kafarskaia L.I."/>
            <person name="Khokhlova E.V."/>
            <person name="Efimov B.A."/>
        </authorList>
    </citation>
    <scope>NUCLEOTIDE SEQUENCE [LARGE SCALE GENOMIC DNA]</scope>
    <source>
        <strain evidence="2 3">627</strain>
    </source>
</reference>
<dbReference type="EMBL" id="JRGF01000003">
    <property type="protein sequence ID" value="KHE42678.1"/>
    <property type="molecule type" value="Genomic_DNA"/>
</dbReference>
<comment type="caution">
    <text evidence="2">The sequence shown here is derived from an EMBL/GenBank/DDBJ whole genome shotgun (WGS) entry which is preliminary data.</text>
</comment>
<organism evidence="2 3">
    <name type="scientific">Alistipes inops</name>
    <dbReference type="NCBI Taxonomy" id="1501391"/>
    <lineage>
        <taxon>Bacteria</taxon>
        <taxon>Pseudomonadati</taxon>
        <taxon>Bacteroidota</taxon>
        <taxon>Bacteroidia</taxon>
        <taxon>Bacteroidales</taxon>
        <taxon>Rikenellaceae</taxon>
        <taxon>Alistipes</taxon>
    </lineage>
</organism>